<dbReference type="RefSeq" id="WP_097130962.1">
    <property type="nucleotide sequence ID" value="NZ_OCMT01000002.1"/>
</dbReference>
<dbReference type="EMBL" id="OCMT01000002">
    <property type="protein sequence ID" value="SOD14759.1"/>
    <property type="molecule type" value="Genomic_DNA"/>
</dbReference>
<dbReference type="InterPro" id="IPR036196">
    <property type="entry name" value="Ptyr_pPase_sf"/>
</dbReference>
<proteinExistence type="predicted"/>
<evidence type="ECO:0000313" key="3">
    <source>
        <dbReference type="EMBL" id="SOD14759.1"/>
    </source>
</evidence>
<dbReference type="Gene3D" id="3.40.50.2300">
    <property type="match status" value="1"/>
</dbReference>
<sequence>MRKKVLILCTGNSCRSQLAEGYLRFYAGEEVEIYSAGVETHGVNPKAIETMKEDGIDISNHTSNHIDEYQHIDFDFVITVCDNAKERCPFFPTKAKKFHYNFPDPAKARGTEEEINAQFRQVGQLIKAYCKNFCEQYL</sequence>
<keyword evidence="1" id="KW-0059">Arsenical resistance</keyword>
<evidence type="ECO:0000259" key="2">
    <source>
        <dbReference type="SMART" id="SM00226"/>
    </source>
</evidence>
<dbReference type="InterPro" id="IPR023485">
    <property type="entry name" value="Ptyr_pPase"/>
</dbReference>
<dbReference type="Pfam" id="PF01451">
    <property type="entry name" value="LMWPc"/>
    <property type="match status" value="1"/>
</dbReference>
<dbReference type="PANTHER" id="PTHR43428">
    <property type="entry name" value="ARSENATE REDUCTASE"/>
    <property type="match status" value="1"/>
</dbReference>
<dbReference type="AlphaFoldDB" id="A0A285ZYQ0"/>
<keyword evidence="4" id="KW-1185">Reference proteome</keyword>
<dbReference type="OrthoDB" id="9799096at2"/>
<reference evidence="4" key="1">
    <citation type="submission" date="2017-09" db="EMBL/GenBank/DDBJ databases">
        <authorList>
            <person name="Varghese N."/>
            <person name="Submissions S."/>
        </authorList>
    </citation>
    <scope>NUCLEOTIDE SEQUENCE [LARGE SCALE GENOMIC DNA]</scope>
    <source>
        <strain evidence="4">CGMCC 1.12803</strain>
    </source>
</reference>
<protein>
    <submittedName>
        <fullName evidence="3">Protein tyrosine phosphatase</fullName>
    </submittedName>
</protein>
<accession>A0A285ZYQ0</accession>
<dbReference type="Proteomes" id="UP000219281">
    <property type="component" value="Unassembled WGS sequence"/>
</dbReference>
<organism evidence="3 4">
    <name type="scientific">Pedobacter xixiisoli</name>
    <dbReference type="NCBI Taxonomy" id="1476464"/>
    <lineage>
        <taxon>Bacteria</taxon>
        <taxon>Pseudomonadati</taxon>
        <taxon>Bacteroidota</taxon>
        <taxon>Sphingobacteriia</taxon>
        <taxon>Sphingobacteriales</taxon>
        <taxon>Sphingobacteriaceae</taxon>
        <taxon>Pedobacter</taxon>
    </lineage>
</organism>
<dbReference type="PANTHER" id="PTHR43428:SF1">
    <property type="entry name" value="ARSENATE REDUCTASE"/>
    <property type="match status" value="1"/>
</dbReference>
<gene>
    <name evidence="3" type="ORF">SAMN06297358_1739</name>
</gene>
<name>A0A285ZYQ0_9SPHI</name>
<evidence type="ECO:0000313" key="4">
    <source>
        <dbReference type="Proteomes" id="UP000219281"/>
    </source>
</evidence>
<dbReference type="GO" id="GO:0046685">
    <property type="term" value="P:response to arsenic-containing substance"/>
    <property type="evidence" value="ECO:0007669"/>
    <property type="project" value="UniProtKB-KW"/>
</dbReference>
<dbReference type="CDD" id="cd16345">
    <property type="entry name" value="LMWP_ArsC"/>
    <property type="match status" value="1"/>
</dbReference>
<evidence type="ECO:0000256" key="1">
    <source>
        <dbReference type="ARBA" id="ARBA00022849"/>
    </source>
</evidence>
<feature type="domain" description="Phosphotyrosine protein phosphatase I" evidence="2">
    <location>
        <begin position="3"/>
        <end position="136"/>
    </location>
</feature>
<dbReference type="SMART" id="SM00226">
    <property type="entry name" value="LMWPc"/>
    <property type="match status" value="1"/>
</dbReference>
<dbReference type="SUPFAM" id="SSF52788">
    <property type="entry name" value="Phosphotyrosine protein phosphatases I"/>
    <property type="match status" value="1"/>
</dbReference>